<dbReference type="Pfam" id="PF07690">
    <property type="entry name" value="MFS_1"/>
    <property type="match status" value="1"/>
</dbReference>
<feature type="transmembrane region" description="Helical" evidence="6">
    <location>
        <begin position="102"/>
        <end position="121"/>
    </location>
</feature>
<keyword evidence="4 6" id="KW-1133">Transmembrane helix</keyword>
<evidence type="ECO:0000313" key="9">
    <source>
        <dbReference type="Proteomes" id="UP001500503"/>
    </source>
</evidence>
<evidence type="ECO:0000256" key="6">
    <source>
        <dbReference type="SAM" id="Phobius"/>
    </source>
</evidence>
<name>A0ABP8Q1L7_9ACTN</name>
<feature type="transmembrane region" description="Helical" evidence="6">
    <location>
        <begin position="45"/>
        <end position="66"/>
    </location>
</feature>
<dbReference type="InterPro" id="IPR036259">
    <property type="entry name" value="MFS_trans_sf"/>
</dbReference>
<dbReference type="CDD" id="cd06173">
    <property type="entry name" value="MFS_MefA_like"/>
    <property type="match status" value="1"/>
</dbReference>
<evidence type="ECO:0000259" key="7">
    <source>
        <dbReference type="PROSITE" id="PS50850"/>
    </source>
</evidence>
<proteinExistence type="predicted"/>
<evidence type="ECO:0000256" key="2">
    <source>
        <dbReference type="ARBA" id="ARBA00022475"/>
    </source>
</evidence>
<feature type="transmembrane region" description="Helical" evidence="6">
    <location>
        <begin position="169"/>
        <end position="188"/>
    </location>
</feature>
<protein>
    <submittedName>
        <fullName evidence="8">MFS transporter</fullName>
    </submittedName>
</protein>
<feature type="transmembrane region" description="Helical" evidence="6">
    <location>
        <begin position="283"/>
        <end position="301"/>
    </location>
</feature>
<evidence type="ECO:0000256" key="3">
    <source>
        <dbReference type="ARBA" id="ARBA00022692"/>
    </source>
</evidence>
<keyword evidence="9" id="KW-1185">Reference proteome</keyword>
<dbReference type="SUPFAM" id="SSF103473">
    <property type="entry name" value="MFS general substrate transporter"/>
    <property type="match status" value="1"/>
</dbReference>
<accession>A0ABP8Q1L7</accession>
<dbReference type="InterPro" id="IPR020846">
    <property type="entry name" value="MFS_dom"/>
</dbReference>
<dbReference type="PROSITE" id="PS50850">
    <property type="entry name" value="MFS"/>
    <property type="match status" value="1"/>
</dbReference>
<dbReference type="Gene3D" id="1.20.1250.20">
    <property type="entry name" value="MFS general substrate transporter like domains"/>
    <property type="match status" value="1"/>
</dbReference>
<dbReference type="PANTHER" id="PTHR23513">
    <property type="entry name" value="INTEGRAL MEMBRANE EFFLUX PROTEIN-RELATED"/>
    <property type="match status" value="1"/>
</dbReference>
<feature type="transmembrane region" description="Helical" evidence="6">
    <location>
        <begin position="307"/>
        <end position="329"/>
    </location>
</feature>
<evidence type="ECO:0000256" key="4">
    <source>
        <dbReference type="ARBA" id="ARBA00022989"/>
    </source>
</evidence>
<dbReference type="RefSeq" id="WP_345464730.1">
    <property type="nucleotide sequence ID" value="NZ_BAABHF010000019.1"/>
</dbReference>
<evidence type="ECO:0000313" key="8">
    <source>
        <dbReference type="EMBL" id="GAA4494899.1"/>
    </source>
</evidence>
<reference evidence="9" key="1">
    <citation type="journal article" date="2019" name="Int. J. Syst. Evol. Microbiol.">
        <title>The Global Catalogue of Microorganisms (GCM) 10K type strain sequencing project: providing services to taxonomists for standard genome sequencing and annotation.</title>
        <authorList>
            <consortium name="The Broad Institute Genomics Platform"/>
            <consortium name="The Broad Institute Genome Sequencing Center for Infectious Disease"/>
            <person name="Wu L."/>
            <person name="Ma J."/>
        </authorList>
    </citation>
    <scope>NUCLEOTIDE SEQUENCE [LARGE SCALE GENOMIC DNA]</scope>
    <source>
        <strain evidence="9">JCM 17933</strain>
    </source>
</reference>
<dbReference type="InterPro" id="IPR011701">
    <property type="entry name" value="MFS"/>
</dbReference>
<keyword evidence="5 6" id="KW-0472">Membrane</keyword>
<feature type="domain" description="Major facilitator superfamily (MFS) profile" evidence="7">
    <location>
        <begin position="13"/>
        <end position="394"/>
    </location>
</feature>
<feature type="transmembrane region" description="Helical" evidence="6">
    <location>
        <begin position="16"/>
        <end position="39"/>
    </location>
</feature>
<dbReference type="PANTHER" id="PTHR23513:SF6">
    <property type="entry name" value="MAJOR FACILITATOR SUPERFAMILY ASSOCIATED DOMAIN-CONTAINING PROTEIN"/>
    <property type="match status" value="1"/>
</dbReference>
<feature type="transmembrane region" description="Helical" evidence="6">
    <location>
        <begin position="255"/>
        <end position="276"/>
    </location>
</feature>
<dbReference type="EMBL" id="BAABHF010000019">
    <property type="protein sequence ID" value="GAA4494899.1"/>
    <property type="molecule type" value="Genomic_DNA"/>
</dbReference>
<organism evidence="8 9">
    <name type="scientific">Actinoallomurus oryzae</name>
    <dbReference type="NCBI Taxonomy" id="502180"/>
    <lineage>
        <taxon>Bacteria</taxon>
        <taxon>Bacillati</taxon>
        <taxon>Actinomycetota</taxon>
        <taxon>Actinomycetes</taxon>
        <taxon>Streptosporangiales</taxon>
        <taxon>Thermomonosporaceae</taxon>
        <taxon>Actinoallomurus</taxon>
    </lineage>
</organism>
<feature type="transmembrane region" description="Helical" evidence="6">
    <location>
        <begin position="341"/>
        <end position="365"/>
    </location>
</feature>
<feature type="transmembrane region" description="Helical" evidence="6">
    <location>
        <begin position="221"/>
        <end position="243"/>
    </location>
</feature>
<feature type="transmembrane region" description="Helical" evidence="6">
    <location>
        <begin position="371"/>
        <end position="389"/>
    </location>
</feature>
<sequence>MGWGTARVLRDRNAGLYLGGVIVSGFGDSAMSLAAGIWVRTLTGSNALAALVGFCMWLPAFAGPAIGTLADRVRRRTLLVAVNLTLAVVMTAPLAVRSAGRIWLLFAVLTVVGVGAVLIDAAETALMAAALPAELRGDFNGLVRTAIESMKLVAPLAGAGLFAAFGGPVVALVDAVTFVLAAVAFRLLRVRESAPGPRGSWVAETVEGVCHLWRHPTLRALPLAGGAALVLSGLSSTATYALLDVGLHRPPAVAGVLTSVQGAGSVIGGLSAGALMRRSSERAFAAAGLALFAAGVLARVVPYLPVVLGGSLLIGLGLPCPLIAALTAVQREVPGALLGRVAAGANTLMYAPTGLALLLGTAMVAVLDYRVQIAVSGTLALAVAVALVATGRTARRARAASSATAKDVKAVSGGV</sequence>
<evidence type="ECO:0000256" key="1">
    <source>
        <dbReference type="ARBA" id="ARBA00004651"/>
    </source>
</evidence>
<evidence type="ECO:0000256" key="5">
    <source>
        <dbReference type="ARBA" id="ARBA00023136"/>
    </source>
</evidence>
<dbReference type="Proteomes" id="UP001500503">
    <property type="component" value="Unassembled WGS sequence"/>
</dbReference>
<keyword evidence="2" id="KW-1003">Cell membrane</keyword>
<keyword evidence="3 6" id="KW-0812">Transmembrane</keyword>
<comment type="subcellular location">
    <subcellularLocation>
        <location evidence="1">Cell membrane</location>
        <topology evidence="1">Multi-pass membrane protein</topology>
    </subcellularLocation>
</comment>
<gene>
    <name evidence="8" type="ORF">GCM10023191_034800</name>
</gene>
<comment type="caution">
    <text evidence="8">The sequence shown here is derived from an EMBL/GenBank/DDBJ whole genome shotgun (WGS) entry which is preliminary data.</text>
</comment>